<dbReference type="EMBL" id="KZ819604">
    <property type="protein sequence ID" value="PWN33407.1"/>
    <property type="molecule type" value="Genomic_DNA"/>
</dbReference>
<dbReference type="SUPFAM" id="SSF50685">
    <property type="entry name" value="Barwin-like endoglucanases"/>
    <property type="match status" value="1"/>
</dbReference>
<name>A0A316V730_9BASI</name>
<evidence type="ECO:0000256" key="1">
    <source>
        <dbReference type="SAM" id="SignalP"/>
    </source>
</evidence>
<sequence length="253" mass="27610">MKHFFLFTAILAFISIVSATGKTPCAKALECDTPSDNTLTVYGTAQKWETTDDKVFYLAPGFSKCQVNYTDQSNVVCVSPQYFLNDSLRDCNEWVQVYNPDTGIVSFGRILDECGAVPNSTFGCNDIYLSKKMFTELAGKNAAEALNSGHLTQVQWRKVVAPCWSAWAGLPGKFPNGTQDDAHGYDSNGFLRCGRRSGQNRVVGADVAQVCNKNIKSCDEANAIASKLPKYHGGSCDHQSKAVAYVAQTNQLT</sequence>
<organism evidence="2 3">
    <name type="scientific">Meira miltonrushii</name>
    <dbReference type="NCBI Taxonomy" id="1280837"/>
    <lineage>
        <taxon>Eukaryota</taxon>
        <taxon>Fungi</taxon>
        <taxon>Dikarya</taxon>
        <taxon>Basidiomycota</taxon>
        <taxon>Ustilaginomycotina</taxon>
        <taxon>Exobasidiomycetes</taxon>
        <taxon>Exobasidiales</taxon>
        <taxon>Brachybasidiaceae</taxon>
        <taxon>Meira</taxon>
    </lineage>
</organism>
<reference evidence="2 3" key="1">
    <citation type="journal article" date="2018" name="Mol. Biol. Evol.">
        <title>Broad Genomic Sampling Reveals a Smut Pathogenic Ancestry of the Fungal Clade Ustilaginomycotina.</title>
        <authorList>
            <person name="Kijpornyongpan T."/>
            <person name="Mondo S.J."/>
            <person name="Barry K."/>
            <person name="Sandor L."/>
            <person name="Lee J."/>
            <person name="Lipzen A."/>
            <person name="Pangilinan J."/>
            <person name="LaButti K."/>
            <person name="Hainaut M."/>
            <person name="Henrissat B."/>
            <person name="Grigoriev I.V."/>
            <person name="Spatafora J.W."/>
            <person name="Aime M.C."/>
        </authorList>
    </citation>
    <scope>NUCLEOTIDE SEQUENCE [LARGE SCALE GENOMIC DNA]</scope>
    <source>
        <strain evidence="2 3">MCA 3882</strain>
    </source>
</reference>
<feature type="chain" id="PRO_5016401639" evidence="1">
    <location>
        <begin position="20"/>
        <end position="253"/>
    </location>
</feature>
<dbReference type="RefSeq" id="XP_025353709.1">
    <property type="nucleotide sequence ID" value="XM_025497806.1"/>
</dbReference>
<dbReference type="AlphaFoldDB" id="A0A316V730"/>
<dbReference type="InParanoid" id="A0A316V730"/>
<dbReference type="InterPro" id="IPR036908">
    <property type="entry name" value="RlpA-like_sf"/>
</dbReference>
<gene>
    <name evidence="2" type="ORF">FA14DRAFT_156103</name>
</gene>
<keyword evidence="3" id="KW-1185">Reference proteome</keyword>
<proteinExistence type="predicted"/>
<accession>A0A316V730</accession>
<evidence type="ECO:0000313" key="3">
    <source>
        <dbReference type="Proteomes" id="UP000245771"/>
    </source>
</evidence>
<dbReference type="CDD" id="cd22191">
    <property type="entry name" value="DPBB_RlpA_EXP_N-like"/>
    <property type="match status" value="1"/>
</dbReference>
<feature type="signal peptide" evidence="1">
    <location>
        <begin position="1"/>
        <end position="19"/>
    </location>
</feature>
<dbReference type="Proteomes" id="UP000245771">
    <property type="component" value="Unassembled WGS sequence"/>
</dbReference>
<evidence type="ECO:0000313" key="2">
    <source>
        <dbReference type="EMBL" id="PWN33407.1"/>
    </source>
</evidence>
<dbReference type="GeneID" id="37019587"/>
<keyword evidence="1" id="KW-0732">Signal</keyword>
<protein>
    <submittedName>
        <fullName evidence="2">Uncharacterized protein</fullName>
    </submittedName>
</protein>
<dbReference type="Gene3D" id="2.40.40.10">
    <property type="entry name" value="RlpA-like domain"/>
    <property type="match status" value="1"/>
</dbReference>